<dbReference type="OrthoDB" id="6624851at2759"/>
<reference evidence="2" key="1">
    <citation type="submission" date="2020-11" db="EMBL/GenBank/DDBJ databases">
        <authorList>
            <person name="Whiteford S."/>
        </authorList>
    </citation>
    <scope>NUCLEOTIDE SEQUENCE</scope>
</reference>
<gene>
    <name evidence="2" type="ORF">PLXY2_LOCUS16428</name>
</gene>
<proteinExistence type="predicted"/>
<evidence type="ECO:0000313" key="3">
    <source>
        <dbReference type="Proteomes" id="UP000653454"/>
    </source>
</evidence>
<dbReference type="AlphaFoldDB" id="A0A8S4GCS7"/>
<comment type="caution">
    <text evidence="2">The sequence shown here is derived from an EMBL/GenBank/DDBJ whole genome shotgun (WGS) entry which is preliminary data.</text>
</comment>
<sequence>MPGKPMKSPKAKDFNFRPPTPPRESSFQENVKRPCPYICAPIPINVPGPDKAREVLHPRKDVFVLKVQKVTPSGDRTTKLELELVTPKTPDRRGPWRVDTRETQCEADCPCGLPCCVCPPVCRKMNKKKPGK</sequence>
<organism evidence="2 3">
    <name type="scientific">Plutella xylostella</name>
    <name type="common">Diamondback moth</name>
    <name type="synonym">Plutella maculipennis</name>
    <dbReference type="NCBI Taxonomy" id="51655"/>
    <lineage>
        <taxon>Eukaryota</taxon>
        <taxon>Metazoa</taxon>
        <taxon>Ecdysozoa</taxon>
        <taxon>Arthropoda</taxon>
        <taxon>Hexapoda</taxon>
        <taxon>Insecta</taxon>
        <taxon>Pterygota</taxon>
        <taxon>Neoptera</taxon>
        <taxon>Endopterygota</taxon>
        <taxon>Lepidoptera</taxon>
        <taxon>Glossata</taxon>
        <taxon>Ditrysia</taxon>
        <taxon>Yponomeutoidea</taxon>
        <taxon>Plutellidae</taxon>
        <taxon>Plutella</taxon>
    </lineage>
</organism>
<dbReference type="KEGG" id="pxy:105386480"/>
<keyword evidence="3" id="KW-1185">Reference proteome</keyword>
<dbReference type="EMBL" id="CAJHNJ030000505">
    <property type="protein sequence ID" value="CAG9138170.1"/>
    <property type="molecule type" value="Genomic_DNA"/>
</dbReference>
<protein>
    <submittedName>
        <fullName evidence="2">(diamondback moth) hypothetical protein</fullName>
    </submittedName>
</protein>
<dbReference type="Proteomes" id="UP000653454">
    <property type="component" value="Unassembled WGS sequence"/>
</dbReference>
<feature type="region of interest" description="Disordered" evidence="1">
    <location>
        <begin position="1"/>
        <end position="29"/>
    </location>
</feature>
<accession>A0A8S4GCS7</accession>
<name>A0A8S4GCS7_PLUXY</name>
<evidence type="ECO:0000256" key="1">
    <source>
        <dbReference type="SAM" id="MobiDB-lite"/>
    </source>
</evidence>
<evidence type="ECO:0000313" key="2">
    <source>
        <dbReference type="EMBL" id="CAG9138170.1"/>
    </source>
</evidence>